<evidence type="ECO:0000259" key="3">
    <source>
        <dbReference type="SMART" id="SM00978"/>
    </source>
</evidence>
<organism evidence="4 5">
    <name type="scientific">Legionella antarctica</name>
    <dbReference type="NCBI Taxonomy" id="2708020"/>
    <lineage>
        <taxon>Bacteria</taxon>
        <taxon>Pseudomonadati</taxon>
        <taxon>Pseudomonadota</taxon>
        <taxon>Gammaproteobacteria</taxon>
        <taxon>Legionellales</taxon>
        <taxon>Legionellaceae</taxon>
        <taxon>Legionella</taxon>
    </lineage>
</organism>
<evidence type="ECO:0000256" key="2">
    <source>
        <dbReference type="SAM" id="Phobius"/>
    </source>
</evidence>
<feature type="transmembrane region" description="Helical" evidence="2">
    <location>
        <begin position="89"/>
        <end position="106"/>
    </location>
</feature>
<dbReference type="SMART" id="SM00978">
    <property type="entry name" value="Tim44"/>
    <property type="match status" value="1"/>
</dbReference>
<gene>
    <name evidence="4" type="ORF">TUM19329_05990</name>
</gene>
<feature type="domain" description="Tim44-like" evidence="3">
    <location>
        <begin position="138"/>
        <end position="267"/>
    </location>
</feature>
<name>A0A6F8T1H3_9GAMM</name>
<dbReference type="PANTHER" id="PTHR41542">
    <property type="entry name" value="BLL5807 PROTEIN"/>
    <property type="match status" value="1"/>
</dbReference>
<sequence length="272" mass="29866">MRNLFSCLLIALLSFGLVINEASAKRFGGGRSFGVQRSQSSLFSSPKAQKTASPGQRSTGNKWGGMLGGLLVGGLLASLFMGHGLGTGIITWLILGAVLFFVVSFIRRRMQPGMQTASSSAFRQNSFNNFTQPFANSSSNNYGNSSEYPAGFTPDNFLRDAKVSFIRLQAAYDQKNLHDLTAFTAPEVFGEIKMQLDERGDAPNKTEVIDLNAELLDVSKQFDSTIASVRFTGTIKENDEPSTQLDEIWHFRQFGNTKEWVVGGIQQEVVRP</sequence>
<evidence type="ECO:0000313" key="5">
    <source>
        <dbReference type="Proteomes" id="UP000502894"/>
    </source>
</evidence>
<dbReference type="RefSeq" id="WP_173236197.1">
    <property type="nucleotide sequence ID" value="NZ_AP022839.1"/>
</dbReference>
<dbReference type="Pfam" id="PF04280">
    <property type="entry name" value="Tim44"/>
    <property type="match status" value="1"/>
</dbReference>
<dbReference type="InterPro" id="IPR032710">
    <property type="entry name" value="NTF2-like_dom_sf"/>
</dbReference>
<accession>A0A6F8T1H3</accession>
<proteinExistence type="predicted"/>
<dbReference type="SUPFAM" id="SSF54427">
    <property type="entry name" value="NTF2-like"/>
    <property type="match status" value="1"/>
</dbReference>
<keyword evidence="2" id="KW-0472">Membrane</keyword>
<dbReference type="PANTHER" id="PTHR41542:SF1">
    <property type="entry name" value="BLL5807 PROTEIN"/>
    <property type="match status" value="1"/>
</dbReference>
<dbReference type="EMBL" id="AP022839">
    <property type="protein sequence ID" value="BCA94238.1"/>
    <property type="molecule type" value="Genomic_DNA"/>
</dbReference>
<dbReference type="InterPro" id="IPR007379">
    <property type="entry name" value="Tim44-like_dom"/>
</dbReference>
<protein>
    <submittedName>
        <fullName evidence="4">Transporter</fullName>
    </submittedName>
</protein>
<evidence type="ECO:0000256" key="1">
    <source>
        <dbReference type="SAM" id="MobiDB-lite"/>
    </source>
</evidence>
<keyword evidence="2" id="KW-1133">Transmembrane helix</keyword>
<feature type="transmembrane region" description="Helical" evidence="2">
    <location>
        <begin position="63"/>
        <end position="82"/>
    </location>
</feature>
<reference evidence="4" key="1">
    <citation type="journal article" date="2020" name="Microbiol. Resour. Announc.">
        <title>Complete Genome Sequence of Novel Psychrotolerant Legionella Strain TUM19329, Isolated from Antarctic Lake Sediment.</title>
        <authorList>
            <person name="Shimada S."/>
            <person name="Nakai R."/>
            <person name="Aoki K."/>
            <person name="Shimoeda N."/>
            <person name="Ohno G."/>
            <person name="Miyazaki Y."/>
            <person name="Kudoh S."/>
            <person name="Imura S."/>
            <person name="Watanabe K."/>
            <person name="Ishii Y."/>
            <person name="Tateda K."/>
        </authorList>
    </citation>
    <scope>NUCLEOTIDE SEQUENCE [LARGE SCALE GENOMIC DNA]</scope>
    <source>
        <strain evidence="4">TUM19329</strain>
    </source>
</reference>
<dbReference type="Proteomes" id="UP000502894">
    <property type="component" value="Chromosome"/>
</dbReference>
<dbReference type="KEGG" id="lant:TUM19329_05990"/>
<dbReference type="AlphaFoldDB" id="A0A6F8T1H3"/>
<keyword evidence="5" id="KW-1185">Reference proteome</keyword>
<feature type="region of interest" description="Disordered" evidence="1">
    <location>
        <begin position="39"/>
        <end position="60"/>
    </location>
</feature>
<keyword evidence="2" id="KW-0812">Transmembrane</keyword>
<evidence type="ECO:0000313" key="4">
    <source>
        <dbReference type="EMBL" id="BCA94238.1"/>
    </source>
</evidence>